<protein>
    <submittedName>
        <fullName evidence="6">AMP-binding enzyme</fullName>
    </submittedName>
</protein>
<evidence type="ECO:0000256" key="3">
    <source>
        <dbReference type="ARBA" id="ARBA00022832"/>
    </source>
</evidence>
<dbReference type="PANTHER" id="PTHR43859:SF4">
    <property type="entry name" value="BUTANOATE--COA LIGASE AAE1-RELATED"/>
    <property type="match status" value="1"/>
</dbReference>
<dbReference type="GO" id="GO:0016874">
    <property type="term" value="F:ligase activity"/>
    <property type="evidence" value="ECO:0007669"/>
    <property type="project" value="UniProtKB-KW"/>
</dbReference>
<dbReference type="eggNOG" id="COG0318">
    <property type="taxonomic scope" value="Bacteria"/>
</dbReference>
<dbReference type="InterPro" id="IPR025110">
    <property type="entry name" value="AMP-bd_C"/>
</dbReference>
<reference evidence="6 7" key="1">
    <citation type="journal article" date="2014" name="Genome Announc.">
        <title>Draft Genome Sequences of Three Alkaliphilic Bacillus Strains, Bacillus wakoensis JCM 9140T, Bacillus akibai JCM 9157T, and Bacillus hemicellulosilyticus JCM 9152T.</title>
        <authorList>
            <person name="Yuki M."/>
            <person name="Oshima K."/>
            <person name="Suda W."/>
            <person name="Oshida Y."/>
            <person name="Kitamura K."/>
            <person name="Iida T."/>
            <person name="Hattori M."/>
            <person name="Ohkuma M."/>
        </authorList>
    </citation>
    <scope>NUCLEOTIDE SEQUENCE [LARGE SCALE GENOMIC DNA]</scope>
    <source>
        <strain evidence="6 7">JCM 9157</strain>
    </source>
</reference>
<comment type="caution">
    <text evidence="6">The sequence shown here is derived from an EMBL/GenBank/DDBJ whole genome shotgun (WGS) entry which is preliminary data.</text>
</comment>
<evidence type="ECO:0000313" key="7">
    <source>
        <dbReference type="Proteomes" id="UP000018896"/>
    </source>
</evidence>
<evidence type="ECO:0000256" key="4">
    <source>
        <dbReference type="ARBA" id="ARBA00023098"/>
    </source>
</evidence>
<proteinExistence type="inferred from homology"/>
<evidence type="ECO:0000256" key="2">
    <source>
        <dbReference type="ARBA" id="ARBA00022598"/>
    </source>
</evidence>
<dbReference type="STRING" id="1236973.JCM9157_1719"/>
<dbReference type="PANTHER" id="PTHR43859">
    <property type="entry name" value="ACYL-ACTIVATING ENZYME"/>
    <property type="match status" value="1"/>
</dbReference>
<dbReference type="Gene3D" id="3.30.300.30">
    <property type="match status" value="1"/>
</dbReference>
<keyword evidence="7" id="KW-1185">Reference proteome</keyword>
<feature type="domain" description="AMP-binding enzyme C-terminal" evidence="5">
    <location>
        <begin position="2"/>
        <end position="49"/>
    </location>
</feature>
<organism evidence="6 7">
    <name type="scientific">Halalkalibacter akibai (strain ATCC 43226 / DSM 21942 / CIP 109018 / JCM 9157 / 1139)</name>
    <name type="common">Bacillus akibai</name>
    <dbReference type="NCBI Taxonomy" id="1236973"/>
    <lineage>
        <taxon>Bacteria</taxon>
        <taxon>Bacillati</taxon>
        <taxon>Bacillota</taxon>
        <taxon>Bacilli</taxon>
        <taxon>Bacillales</taxon>
        <taxon>Bacillaceae</taxon>
        <taxon>Halalkalibacter</taxon>
    </lineage>
</organism>
<sequence>MPHAVIVVREGFSVTEQELIEFTRSKLAHFKAPKSISFINALPKTASGKIQKVQIRKELWGDRDKMVQ</sequence>
<accession>W4QSN7</accession>
<dbReference type="Proteomes" id="UP000018896">
    <property type="component" value="Unassembled WGS sequence"/>
</dbReference>
<dbReference type="AlphaFoldDB" id="W4QSN7"/>
<gene>
    <name evidence="6" type="ORF">JCM9157_1719</name>
</gene>
<evidence type="ECO:0000259" key="5">
    <source>
        <dbReference type="Pfam" id="PF13193"/>
    </source>
</evidence>
<name>W4QSN7_HALA3</name>
<dbReference type="EMBL" id="BAUV01000009">
    <property type="protein sequence ID" value="GAE34648.1"/>
    <property type="molecule type" value="Genomic_DNA"/>
</dbReference>
<keyword evidence="4" id="KW-0443">Lipid metabolism</keyword>
<comment type="similarity">
    <text evidence="1">Belongs to the ATP-dependent AMP-binding enzyme family.</text>
</comment>
<keyword evidence="3" id="KW-0276">Fatty acid metabolism</keyword>
<evidence type="ECO:0000256" key="1">
    <source>
        <dbReference type="ARBA" id="ARBA00006432"/>
    </source>
</evidence>
<dbReference type="GO" id="GO:0006631">
    <property type="term" value="P:fatty acid metabolic process"/>
    <property type="evidence" value="ECO:0007669"/>
    <property type="project" value="UniProtKB-KW"/>
</dbReference>
<evidence type="ECO:0000313" key="6">
    <source>
        <dbReference type="EMBL" id="GAE34648.1"/>
    </source>
</evidence>
<dbReference type="Pfam" id="PF13193">
    <property type="entry name" value="AMP-binding_C"/>
    <property type="match status" value="1"/>
</dbReference>
<dbReference type="SUPFAM" id="SSF56801">
    <property type="entry name" value="Acetyl-CoA synthetase-like"/>
    <property type="match status" value="1"/>
</dbReference>
<dbReference type="InterPro" id="IPR045851">
    <property type="entry name" value="AMP-bd_C_sf"/>
</dbReference>
<keyword evidence="2" id="KW-0436">Ligase</keyword>